<dbReference type="NCBIfam" id="TIGR01783">
    <property type="entry name" value="TonB-siderophor"/>
    <property type="match status" value="1"/>
</dbReference>
<keyword evidence="9 12" id="KW-0472">Membrane</keyword>
<reference evidence="16" key="1">
    <citation type="journal article" date="2014" name="Int. J. Syst. Evol. Microbiol.">
        <title>Complete genome sequence of Corynebacterium casei LMG S-19264T (=DSM 44701T), isolated from a smear-ripened cheese.</title>
        <authorList>
            <consortium name="US DOE Joint Genome Institute (JGI-PGF)"/>
            <person name="Walter F."/>
            <person name="Albersmeier A."/>
            <person name="Kalinowski J."/>
            <person name="Ruckert C."/>
        </authorList>
    </citation>
    <scope>NUCLEOTIDE SEQUENCE</scope>
    <source>
        <strain evidence="16">CGMCC 1.15725</strain>
    </source>
</reference>
<dbReference type="InterPro" id="IPR000531">
    <property type="entry name" value="Beta-barrel_TonB"/>
</dbReference>
<dbReference type="InterPro" id="IPR036942">
    <property type="entry name" value="Beta-barrel_TonB_sf"/>
</dbReference>
<evidence type="ECO:0000256" key="12">
    <source>
        <dbReference type="PROSITE-ProRule" id="PRU01360"/>
    </source>
</evidence>
<evidence type="ECO:0000256" key="13">
    <source>
        <dbReference type="RuleBase" id="RU003357"/>
    </source>
</evidence>
<evidence type="ECO:0000256" key="4">
    <source>
        <dbReference type="ARBA" id="ARBA00022452"/>
    </source>
</evidence>
<dbReference type="PROSITE" id="PS52016">
    <property type="entry name" value="TONB_DEPENDENT_REC_3"/>
    <property type="match status" value="1"/>
</dbReference>
<proteinExistence type="inferred from homology"/>
<keyword evidence="7" id="KW-0406">Ion transport</keyword>
<evidence type="ECO:0000256" key="7">
    <source>
        <dbReference type="ARBA" id="ARBA00023065"/>
    </source>
</evidence>
<gene>
    <name evidence="16" type="primary">bfrE</name>
    <name evidence="16" type="ORF">GCM10011611_36160</name>
</gene>
<name>A0A8J3E649_9PROT</name>
<keyword evidence="10" id="KW-0675">Receptor</keyword>
<evidence type="ECO:0000256" key="1">
    <source>
        <dbReference type="ARBA" id="ARBA00004571"/>
    </source>
</evidence>
<dbReference type="RefSeq" id="WP_189048271.1">
    <property type="nucleotide sequence ID" value="NZ_BMJQ01000009.1"/>
</dbReference>
<dbReference type="PANTHER" id="PTHR32552:SF83">
    <property type="entry name" value="BLR3904 PROTEIN"/>
    <property type="match status" value="1"/>
</dbReference>
<evidence type="ECO:0000256" key="10">
    <source>
        <dbReference type="ARBA" id="ARBA00023170"/>
    </source>
</evidence>
<dbReference type="CDD" id="cd01347">
    <property type="entry name" value="ligand_gated_channel"/>
    <property type="match status" value="1"/>
</dbReference>
<evidence type="ECO:0000256" key="8">
    <source>
        <dbReference type="ARBA" id="ARBA00023077"/>
    </source>
</evidence>
<keyword evidence="4 12" id="KW-1134">Transmembrane beta strand</keyword>
<evidence type="ECO:0000259" key="14">
    <source>
        <dbReference type="Pfam" id="PF00593"/>
    </source>
</evidence>
<organism evidence="16 17">
    <name type="scientific">Aliidongia dinghuensis</name>
    <dbReference type="NCBI Taxonomy" id="1867774"/>
    <lineage>
        <taxon>Bacteria</taxon>
        <taxon>Pseudomonadati</taxon>
        <taxon>Pseudomonadota</taxon>
        <taxon>Alphaproteobacteria</taxon>
        <taxon>Rhodospirillales</taxon>
        <taxon>Dongiaceae</taxon>
        <taxon>Aliidongia</taxon>
    </lineage>
</organism>
<dbReference type="Pfam" id="PF07715">
    <property type="entry name" value="Plug"/>
    <property type="match status" value="1"/>
</dbReference>
<dbReference type="Gene3D" id="2.170.130.10">
    <property type="entry name" value="TonB-dependent receptor, plug domain"/>
    <property type="match status" value="1"/>
</dbReference>
<evidence type="ECO:0000256" key="3">
    <source>
        <dbReference type="ARBA" id="ARBA00022448"/>
    </source>
</evidence>
<feature type="domain" description="TonB-dependent receptor-like beta-barrel" evidence="14">
    <location>
        <begin position="249"/>
        <end position="696"/>
    </location>
</feature>
<dbReference type="GO" id="GO:0015344">
    <property type="term" value="F:siderophore uptake transmembrane transporter activity"/>
    <property type="evidence" value="ECO:0007669"/>
    <property type="project" value="TreeGrafter"/>
</dbReference>
<dbReference type="Pfam" id="PF00593">
    <property type="entry name" value="TonB_dep_Rec_b-barrel"/>
    <property type="match status" value="1"/>
</dbReference>
<dbReference type="InterPro" id="IPR039426">
    <property type="entry name" value="TonB-dep_rcpt-like"/>
</dbReference>
<evidence type="ECO:0000313" key="16">
    <source>
        <dbReference type="EMBL" id="GGF26901.1"/>
    </source>
</evidence>
<dbReference type="InterPro" id="IPR012910">
    <property type="entry name" value="Plug_dom"/>
</dbReference>
<dbReference type="EMBL" id="BMJQ01000009">
    <property type="protein sequence ID" value="GGF26901.1"/>
    <property type="molecule type" value="Genomic_DNA"/>
</dbReference>
<keyword evidence="11 12" id="KW-0998">Cell outer membrane</keyword>
<comment type="similarity">
    <text evidence="2 12 13">Belongs to the TonB-dependent receptor family.</text>
</comment>
<keyword evidence="6" id="KW-0732">Signal</keyword>
<keyword evidence="3 12" id="KW-0813">Transport</keyword>
<dbReference type="Gene3D" id="2.40.170.20">
    <property type="entry name" value="TonB-dependent receptor, beta-barrel domain"/>
    <property type="match status" value="1"/>
</dbReference>
<dbReference type="GO" id="GO:0009279">
    <property type="term" value="C:cell outer membrane"/>
    <property type="evidence" value="ECO:0007669"/>
    <property type="project" value="UniProtKB-SubCell"/>
</dbReference>
<comment type="caution">
    <text evidence="16">The sequence shown here is derived from an EMBL/GenBank/DDBJ whole genome shotgun (WGS) entry which is preliminary data.</text>
</comment>
<reference evidence="16" key="2">
    <citation type="submission" date="2020-09" db="EMBL/GenBank/DDBJ databases">
        <authorList>
            <person name="Sun Q."/>
            <person name="Zhou Y."/>
        </authorList>
    </citation>
    <scope>NUCLEOTIDE SEQUENCE</scope>
    <source>
        <strain evidence="16">CGMCC 1.15725</strain>
    </source>
</reference>
<dbReference type="GO" id="GO:0038023">
    <property type="term" value="F:signaling receptor activity"/>
    <property type="evidence" value="ECO:0007669"/>
    <property type="project" value="InterPro"/>
</dbReference>
<dbReference type="SUPFAM" id="SSF56935">
    <property type="entry name" value="Porins"/>
    <property type="match status" value="1"/>
</dbReference>
<keyword evidence="17" id="KW-1185">Reference proteome</keyword>
<comment type="subcellular location">
    <subcellularLocation>
        <location evidence="1 12">Cell outer membrane</location>
        <topology evidence="1 12">Multi-pass membrane protein</topology>
    </subcellularLocation>
</comment>
<sequence length="731" mass="78300">MRALDSAESSLRRPSFLGLSQPALAATTVCMTSAATLSGAFAQTVTASQDPPQGDGKAEQITVTGVRALVNDKLPTGLQDAPQSINVIDQQLLKDQGTTRLQDALKNVPGITFNSGEGAARGDTVNLRGFSAFNDFFLDGIRDAAVYTRDSFDLDQVEVLKGPSAVLFGRGSTGGVINQVSKAPTLAPLYAGTVSAGTNSLFRGTADVNEPLTATSAIRLNAMAESSDVADRDIAHNERWGVAPSYALGLGTPTTLTFSYLHQEENNVPDFGIPFINGQPAPVSRSSFYGLTSDQNTARDDIATIRVRHEFSRALSVSDTLRLASYMFGYRFNSPNFGATAPTATTPLSAIRVGHDEPSSQGAQTNLTNQTDVTARFATGPVDHIVTVGAEFSRQTSNIGRFNNPFNKNNNFIPMTPLLSPDPNEVAPPEGIASQQNTTAYSSAGYLTDTIQIGPYVDVIGGVRYDRFAASYNQYTLATATTLHLDHVDHETSPRAAIVIKPDDTQSYYFSYGTSFDPSAEALTLTTKTAGLSPVEAKTYEVGGKTSWLGGMFNVTGALFHTEVDNAQTNDPDNPTITTLAGDQRVRGFELGINGYITPAWEIYAGYTYLDAKTIRSGTAAFVGKVLQNVARNSGSLFTEYNINDDWMVGGGANWVGHRFADFGEQANLPGYVTFNAVASYQLNDNVKLQVNATNLLDKKYYDAAYYTSAAENHVVPGAGRTVIFSTAFTF</sequence>
<evidence type="ECO:0000259" key="15">
    <source>
        <dbReference type="Pfam" id="PF07715"/>
    </source>
</evidence>
<evidence type="ECO:0000256" key="9">
    <source>
        <dbReference type="ARBA" id="ARBA00023136"/>
    </source>
</evidence>
<dbReference type="Proteomes" id="UP000646365">
    <property type="component" value="Unassembled WGS sequence"/>
</dbReference>
<keyword evidence="5 12" id="KW-0812">Transmembrane</keyword>
<evidence type="ECO:0000256" key="6">
    <source>
        <dbReference type="ARBA" id="ARBA00022729"/>
    </source>
</evidence>
<dbReference type="InterPro" id="IPR037066">
    <property type="entry name" value="Plug_dom_sf"/>
</dbReference>
<evidence type="ECO:0000313" key="17">
    <source>
        <dbReference type="Proteomes" id="UP000646365"/>
    </source>
</evidence>
<keyword evidence="8 13" id="KW-0798">TonB box</keyword>
<feature type="domain" description="TonB-dependent receptor plug" evidence="15">
    <location>
        <begin position="78"/>
        <end position="176"/>
    </location>
</feature>
<dbReference type="FunFam" id="2.170.130.10:FF:000001">
    <property type="entry name" value="Catecholate siderophore TonB-dependent receptor"/>
    <property type="match status" value="1"/>
</dbReference>
<protein>
    <submittedName>
        <fullName evidence="16">Ligand-gated channel</fullName>
    </submittedName>
</protein>
<dbReference type="GO" id="GO:0015891">
    <property type="term" value="P:siderophore transport"/>
    <property type="evidence" value="ECO:0007669"/>
    <property type="project" value="InterPro"/>
</dbReference>
<evidence type="ECO:0000256" key="5">
    <source>
        <dbReference type="ARBA" id="ARBA00022692"/>
    </source>
</evidence>
<dbReference type="InterPro" id="IPR010105">
    <property type="entry name" value="TonB_sidphr_rcpt"/>
</dbReference>
<dbReference type="PANTHER" id="PTHR32552">
    <property type="entry name" value="FERRICHROME IRON RECEPTOR-RELATED"/>
    <property type="match status" value="1"/>
</dbReference>
<accession>A0A8J3E649</accession>
<evidence type="ECO:0000256" key="11">
    <source>
        <dbReference type="ARBA" id="ARBA00023237"/>
    </source>
</evidence>
<evidence type="ECO:0000256" key="2">
    <source>
        <dbReference type="ARBA" id="ARBA00009810"/>
    </source>
</evidence>
<dbReference type="AlphaFoldDB" id="A0A8J3E649"/>